<dbReference type="OrthoDB" id="430207at2759"/>
<evidence type="ECO:0000256" key="1">
    <source>
        <dbReference type="ARBA" id="ARBA00004141"/>
    </source>
</evidence>
<reference evidence="8" key="1">
    <citation type="journal article" date="2017" name="Genome Biol.">
        <title>Comparative genomics reveals high biological diversity and specific adaptations in the industrially and medically important fungal genus Aspergillus.</title>
        <authorList>
            <person name="de Vries R.P."/>
            <person name="Riley R."/>
            <person name="Wiebenga A."/>
            <person name="Aguilar-Osorio G."/>
            <person name="Amillis S."/>
            <person name="Uchima C.A."/>
            <person name="Anderluh G."/>
            <person name="Asadollahi M."/>
            <person name="Askin M."/>
            <person name="Barry K."/>
            <person name="Battaglia E."/>
            <person name="Bayram O."/>
            <person name="Benocci T."/>
            <person name="Braus-Stromeyer S.A."/>
            <person name="Caldana C."/>
            <person name="Canovas D."/>
            <person name="Cerqueira G.C."/>
            <person name="Chen F."/>
            <person name="Chen W."/>
            <person name="Choi C."/>
            <person name="Clum A."/>
            <person name="Dos Santos R.A."/>
            <person name="Damasio A.R."/>
            <person name="Diallinas G."/>
            <person name="Emri T."/>
            <person name="Fekete E."/>
            <person name="Flipphi M."/>
            <person name="Freyberg S."/>
            <person name="Gallo A."/>
            <person name="Gournas C."/>
            <person name="Habgood R."/>
            <person name="Hainaut M."/>
            <person name="Harispe M.L."/>
            <person name="Henrissat B."/>
            <person name="Hilden K.S."/>
            <person name="Hope R."/>
            <person name="Hossain A."/>
            <person name="Karabika E."/>
            <person name="Karaffa L."/>
            <person name="Karanyi Z."/>
            <person name="Krasevec N."/>
            <person name="Kuo A."/>
            <person name="Kusch H."/>
            <person name="LaButti K."/>
            <person name="Lagendijk E.L."/>
            <person name="Lapidus A."/>
            <person name="Levasseur A."/>
            <person name="Lindquist E."/>
            <person name="Lipzen A."/>
            <person name="Logrieco A.F."/>
            <person name="MacCabe A."/>
            <person name="Maekelae M.R."/>
            <person name="Malavazi I."/>
            <person name="Melin P."/>
            <person name="Meyer V."/>
            <person name="Mielnichuk N."/>
            <person name="Miskei M."/>
            <person name="Molnar A.P."/>
            <person name="Mule G."/>
            <person name="Ngan C.Y."/>
            <person name="Orejas M."/>
            <person name="Orosz E."/>
            <person name="Ouedraogo J.P."/>
            <person name="Overkamp K.M."/>
            <person name="Park H.-S."/>
            <person name="Perrone G."/>
            <person name="Piumi F."/>
            <person name="Punt P.J."/>
            <person name="Ram A.F."/>
            <person name="Ramon A."/>
            <person name="Rauscher S."/>
            <person name="Record E."/>
            <person name="Riano-Pachon D.M."/>
            <person name="Robert V."/>
            <person name="Roehrig J."/>
            <person name="Ruller R."/>
            <person name="Salamov A."/>
            <person name="Salih N.S."/>
            <person name="Samson R.A."/>
            <person name="Sandor E."/>
            <person name="Sanguinetti M."/>
            <person name="Schuetze T."/>
            <person name="Sepcic K."/>
            <person name="Shelest E."/>
            <person name="Sherlock G."/>
            <person name="Sophianopoulou V."/>
            <person name="Squina F.M."/>
            <person name="Sun H."/>
            <person name="Susca A."/>
            <person name="Todd R.B."/>
            <person name="Tsang A."/>
            <person name="Unkles S.E."/>
            <person name="van de Wiele N."/>
            <person name="van Rossen-Uffink D."/>
            <person name="Oliveira J.V."/>
            <person name="Vesth T.C."/>
            <person name="Visser J."/>
            <person name="Yu J.-H."/>
            <person name="Zhou M."/>
            <person name="Andersen M.R."/>
            <person name="Archer D.B."/>
            <person name="Baker S.E."/>
            <person name="Benoit I."/>
            <person name="Brakhage A.A."/>
            <person name="Braus G.H."/>
            <person name="Fischer R."/>
            <person name="Frisvad J.C."/>
            <person name="Goldman G.H."/>
            <person name="Houbraken J."/>
            <person name="Oakley B."/>
            <person name="Pocsi I."/>
            <person name="Scazzocchio C."/>
            <person name="Seiboth B."/>
            <person name="vanKuyk P.A."/>
            <person name="Wortman J."/>
            <person name="Dyer P.S."/>
            <person name="Grigoriev I.V."/>
        </authorList>
    </citation>
    <scope>NUCLEOTIDE SEQUENCE [LARGE SCALE GENOMIC DNA]</scope>
    <source>
        <strain evidence="8">CBS 583.65</strain>
    </source>
</reference>
<feature type="transmembrane region" description="Helical" evidence="6">
    <location>
        <begin position="52"/>
        <end position="71"/>
    </location>
</feature>
<keyword evidence="8" id="KW-1185">Reference proteome</keyword>
<organism evidence="7 8">
    <name type="scientific">Aspergillus versicolor CBS 583.65</name>
    <dbReference type="NCBI Taxonomy" id="1036611"/>
    <lineage>
        <taxon>Eukaryota</taxon>
        <taxon>Fungi</taxon>
        <taxon>Dikarya</taxon>
        <taxon>Ascomycota</taxon>
        <taxon>Pezizomycotina</taxon>
        <taxon>Eurotiomycetes</taxon>
        <taxon>Eurotiomycetidae</taxon>
        <taxon>Eurotiales</taxon>
        <taxon>Aspergillaceae</taxon>
        <taxon>Aspergillus</taxon>
        <taxon>Aspergillus subgen. Nidulantes</taxon>
    </lineage>
</organism>
<keyword evidence="5 6" id="KW-0472">Membrane</keyword>
<comment type="caution">
    <text evidence="6">Lacks conserved residue(s) required for the propagation of feature annotation.</text>
</comment>
<proteinExistence type="inferred from homology"/>
<dbReference type="GeneID" id="63724572"/>
<evidence type="ECO:0000313" key="8">
    <source>
        <dbReference type="Proteomes" id="UP000184073"/>
    </source>
</evidence>
<dbReference type="RefSeq" id="XP_040666691.1">
    <property type="nucleotide sequence ID" value="XM_040809061.1"/>
</dbReference>
<evidence type="ECO:0008006" key="9">
    <source>
        <dbReference type="Google" id="ProtNLM"/>
    </source>
</evidence>
<dbReference type="Pfam" id="PF04117">
    <property type="entry name" value="Mpv17_PMP22"/>
    <property type="match status" value="1"/>
</dbReference>
<protein>
    <recommendedName>
        <fullName evidence="9">Protein sym1</fullName>
    </recommendedName>
</protein>
<dbReference type="Proteomes" id="UP000184073">
    <property type="component" value="Unassembled WGS sequence"/>
</dbReference>
<dbReference type="AlphaFoldDB" id="A0A1L9PHD3"/>
<dbReference type="InterPro" id="IPR007248">
    <property type="entry name" value="Mpv17_PMP22"/>
</dbReference>
<keyword evidence="3 6" id="KW-0812">Transmembrane</keyword>
<keyword evidence="4 6" id="KW-1133">Transmembrane helix</keyword>
<dbReference type="STRING" id="1036611.A0A1L9PHD3"/>
<evidence type="ECO:0000256" key="5">
    <source>
        <dbReference type="ARBA" id="ARBA00023136"/>
    </source>
</evidence>
<evidence type="ECO:0000256" key="2">
    <source>
        <dbReference type="ARBA" id="ARBA00006824"/>
    </source>
</evidence>
<evidence type="ECO:0000256" key="3">
    <source>
        <dbReference type="ARBA" id="ARBA00022692"/>
    </source>
</evidence>
<evidence type="ECO:0000313" key="7">
    <source>
        <dbReference type="EMBL" id="OJJ00929.1"/>
    </source>
</evidence>
<dbReference type="EMBL" id="KV878127">
    <property type="protein sequence ID" value="OJJ00929.1"/>
    <property type="molecule type" value="Genomic_DNA"/>
</dbReference>
<evidence type="ECO:0000256" key="4">
    <source>
        <dbReference type="ARBA" id="ARBA00022989"/>
    </source>
</evidence>
<dbReference type="GO" id="GO:0005739">
    <property type="term" value="C:mitochondrion"/>
    <property type="evidence" value="ECO:0007669"/>
    <property type="project" value="TreeGrafter"/>
</dbReference>
<sequence>MLRWYQSKLARQPILTTSISSAVLFATGDVLAQQAVDRKGLEKHDFARTGRMAFYGGAIFGPAATVWFSFLQRNVVFKSNKATIAARVAADQGLFGPLNISCFLTSMAVMEGVDPIEKWKSSFLPVYKANLTVWPMVQTINFAFVPLEYRVLLVNFISLGWNCFLSLISSGDK</sequence>
<comment type="similarity">
    <text evidence="2 6">Belongs to the peroxisomal membrane protein PXMP2/4 family.</text>
</comment>
<gene>
    <name evidence="7" type="ORF">ASPVEDRAFT_190326</name>
</gene>
<accession>A0A1L9PHD3</accession>
<dbReference type="PANTHER" id="PTHR11266:SF17">
    <property type="entry name" value="PROTEIN MPV17"/>
    <property type="match status" value="1"/>
</dbReference>
<dbReference type="VEuPathDB" id="FungiDB:ASPVEDRAFT_190326"/>
<comment type="subcellular location">
    <subcellularLocation>
        <location evidence="1">Membrane</location>
        <topology evidence="1">Multi-pass membrane protein</topology>
    </subcellularLocation>
</comment>
<dbReference type="PANTHER" id="PTHR11266">
    <property type="entry name" value="PEROXISOMAL MEMBRANE PROTEIN 2, PXMP2 MPV17"/>
    <property type="match status" value="1"/>
</dbReference>
<name>A0A1L9PHD3_ASPVE</name>
<dbReference type="GO" id="GO:0016020">
    <property type="term" value="C:membrane"/>
    <property type="evidence" value="ECO:0007669"/>
    <property type="project" value="UniProtKB-SubCell"/>
</dbReference>
<evidence type="ECO:0000256" key="6">
    <source>
        <dbReference type="RuleBase" id="RU363053"/>
    </source>
</evidence>